<dbReference type="SUPFAM" id="SSF52266">
    <property type="entry name" value="SGNH hydrolase"/>
    <property type="match status" value="1"/>
</dbReference>
<dbReference type="EMBL" id="CP014167">
    <property type="protein sequence ID" value="ANS73919.1"/>
    <property type="molecule type" value="Genomic_DNA"/>
</dbReference>
<evidence type="ECO:0000259" key="1">
    <source>
        <dbReference type="Pfam" id="PF13472"/>
    </source>
</evidence>
<keyword evidence="3" id="KW-1185">Reference proteome</keyword>
<accession>A0A1B1MXN9</accession>
<dbReference type="Gene3D" id="3.40.50.1110">
    <property type="entry name" value="SGNH hydrolase"/>
    <property type="match status" value="1"/>
</dbReference>
<evidence type="ECO:0000313" key="3">
    <source>
        <dbReference type="Proteomes" id="UP000092573"/>
    </source>
</evidence>
<sequence>MSILEERTKVLFIGDSVTDCGRNYEDQASLGAGYAFLAAAEFGRRYPEKQVTFLNRGISGHRVKDLEERWDRDCLQLKPDYVSILIGINDTWRRYDQNDPTSVDNFKDGYRRLIERTLNQGVKKLILMEPFVVPVHEEQQGWYEDLNPKIQAVRSLAKEFGTLYVPLDGLINAASTGTGAAYWAEDGVHPSTAGHGLIADAWLSVVGAK</sequence>
<dbReference type="PANTHER" id="PTHR30383:SF5">
    <property type="entry name" value="SGNH HYDROLASE-TYPE ESTERASE DOMAIN-CONTAINING PROTEIN"/>
    <property type="match status" value="1"/>
</dbReference>
<feature type="domain" description="SGNH hydrolase-type esterase" evidence="1">
    <location>
        <begin position="12"/>
        <end position="196"/>
    </location>
</feature>
<name>A0A1B1MXN9_9BACL</name>
<proteinExistence type="predicted"/>
<dbReference type="PANTHER" id="PTHR30383">
    <property type="entry name" value="THIOESTERASE 1/PROTEASE 1/LYSOPHOSPHOLIPASE L1"/>
    <property type="match status" value="1"/>
</dbReference>
<dbReference type="OrthoDB" id="9794725at2"/>
<dbReference type="STRING" id="1462996.AWM70_04510"/>
<dbReference type="InterPro" id="IPR051532">
    <property type="entry name" value="Ester_Hydrolysis_Enzymes"/>
</dbReference>
<dbReference type="Pfam" id="PF13472">
    <property type="entry name" value="Lipase_GDSL_2"/>
    <property type="match status" value="1"/>
</dbReference>
<dbReference type="GO" id="GO:0004622">
    <property type="term" value="F:phosphatidylcholine lysophospholipase activity"/>
    <property type="evidence" value="ECO:0007669"/>
    <property type="project" value="TreeGrafter"/>
</dbReference>
<protein>
    <submittedName>
        <fullName evidence="2">GDSL family lipase</fullName>
    </submittedName>
</protein>
<evidence type="ECO:0000313" key="2">
    <source>
        <dbReference type="EMBL" id="ANS73919.1"/>
    </source>
</evidence>
<gene>
    <name evidence="2" type="ORF">AWM70_04510</name>
</gene>
<dbReference type="InterPro" id="IPR036514">
    <property type="entry name" value="SGNH_hydro_sf"/>
</dbReference>
<organism evidence="2 3">
    <name type="scientific">Paenibacillus yonginensis</name>
    <dbReference type="NCBI Taxonomy" id="1462996"/>
    <lineage>
        <taxon>Bacteria</taxon>
        <taxon>Bacillati</taxon>
        <taxon>Bacillota</taxon>
        <taxon>Bacilli</taxon>
        <taxon>Bacillales</taxon>
        <taxon>Paenibacillaceae</taxon>
        <taxon>Paenibacillus</taxon>
    </lineage>
</organism>
<dbReference type="KEGG" id="pyg:AWM70_04510"/>
<dbReference type="RefSeq" id="WP_068694528.1">
    <property type="nucleotide sequence ID" value="NZ_CP014167.1"/>
</dbReference>
<dbReference type="CDD" id="cd01834">
    <property type="entry name" value="SGNH_hydrolase_like_2"/>
    <property type="match status" value="1"/>
</dbReference>
<dbReference type="Proteomes" id="UP000092573">
    <property type="component" value="Chromosome"/>
</dbReference>
<dbReference type="AlphaFoldDB" id="A0A1B1MXN9"/>
<reference evidence="2 3" key="1">
    <citation type="submission" date="2016-01" db="EMBL/GenBank/DDBJ databases">
        <title>Complete Genome Sequence of Paenibacillus yonginensis DCY84, a novel Plant Growth-Promoting Bacteria with Elicitation of Induced Systemic Resistance.</title>
        <authorList>
            <person name="Kim Y.J."/>
            <person name="Yang D.C."/>
            <person name="Sukweenadhi J."/>
        </authorList>
    </citation>
    <scope>NUCLEOTIDE SEQUENCE [LARGE SCALE GENOMIC DNA]</scope>
    <source>
        <strain evidence="2 3">DCY84</strain>
    </source>
</reference>
<dbReference type="InterPro" id="IPR013830">
    <property type="entry name" value="SGNH_hydro"/>
</dbReference>